<dbReference type="PANTHER" id="PTHR24252:SF7">
    <property type="entry name" value="HYALIN"/>
    <property type="match status" value="1"/>
</dbReference>
<dbReference type="PRINTS" id="PR00722">
    <property type="entry name" value="CHYMOTRYPSIN"/>
</dbReference>
<dbReference type="EMBL" id="GEDV01006701">
    <property type="protein sequence ID" value="JAP81856.1"/>
    <property type="molecule type" value="Transcribed_RNA"/>
</dbReference>
<dbReference type="SMART" id="SM00020">
    <property type="entry name" value="Tryp_SPc"/>
    <property type="match status" value="1"/>
</dbReference>
<proteinExistence type="predicted"/>
<dbReference type="InterPro" id="IPR009003">
    <property type="entry name" value="Peptidase_S1_PA"/>
</dbReference>
<dbReference type="GO" id="GO:0006508">
    <property type="term" value="P:proteolysis"/>
    <property type="evidence" value="ECO:0007669"/>
    <property type="project" value="UniProtKB-KW"/>
</dbReference>
<dbReference type="PROSITE" id="PS00134">
    <property type="entry name" value="TRYPSIN_HIS"/>
    <property type="match status" value="1"/>
</dbReference>
<keyword evidence="2" id="KW-0378">Hydrolase</keyword>
<dbReference type="Gene3D" id="2.40.10.10">
    <property type="entry name" value="Trypsin-like serine proteases"/>
    <property type="match status" value="1"/>
</dbReference>
<evidence type="ECO:0000256" key="3">
    <source>
        <dbReference type="SAM" id="SignalP"/>
    </source>
</evidence>
<evidence type="ECO:0000256" key="1">
    <source>
        <dbReference type="ARBA" id="ARBA00023157"/>
    </source>
</evidence>
<dbReference type="InterPro" id="IPR001314">
    <property type="entry name" value="Peptidase_S1A"/>
</dbReference>
<dbReference type="PROSITE" id="PS50240">
    <property type="entry name" value="TRYPSIN_DOM"/>
    <property type="match status" value="1"/>
</dbReference>
<dbReference type="InterPro" id="IPR043504">
    <property type="entry name" value="Peptidase_S1_PA_chymotrypsin"/>
</dbReference>
<keyword evidence="3" id="KW-0732">Signal</keyword>
<feature type="domain" description="Peptidase S1" evidence="4">
    <location>
        <begin position="37"/>
        <end position="264"/>
    </location>
</feature>
<dbReference type="GO" id="GO:0004252">
    <property type="term" value="F:serine-type endopeptidase activity"/>
    <property type="evidence" value="ECO:0007669"/>
    <property type="project" value="InterPro"/>
</dbReference>
<dbReference type="Pfam" id="PF00089">
    <property type="entry name" value="Trypsin"/>
    <property type="match status" value="1"/>
</dbReference>
<keyword evidence="2 5" id="KW-0645">Protease</keyword>
<dbReference type="PANTHER" id="PTHR24252">
    <property type="entry name" value="ACROSIN-RELATED"/>
    <property type="match status" value="1"/>
</dbReference>
<reference evidence="5" key="1">
    <citation type="journal article" date="2016" name="Ticks Tick Borne Dis.">
        <title>De novo assembly and annotation of the salivary gland transcriptome of Rhipicephalus appendiculatus male and female ticks during blood feeding.</title>
        <authorList>
            <person name="de Castro M.H."/>
            <person name="de Klerk D."/>
            <person name="Pienaar R."/>
            <person name="Latif A.A."/>
            <person name="Rees D.J."/>
            <person name="Mans B.J."/>
        </authorList>
    </citation>
    <scope>NUCLEOTIDE SEQUENCE</scope>
    <source>
        <tissue evidence="5">Salivary glands</tissue>
    </source>
</reference>
<protein>
    <submittedName>
        <fullName evidence="5">Tick serine protease</fullName>
    </submittedName>
</protein>
<evidence type="ECO:0000256" key="2">
    <source>
        <dbReference type="RuleBase" id="RU363034"/>
    </source>
</evidence>
<accession>A0A131YUN1</accession>
<organism evidence="5">
    <name type="scientific">Rhipicephalus appendiculatus</name>
    <name type="common">Brown ear tick</name>
    <dbReference type="NCBI Taxonomy" id="34631"/>
    <lineage>
        <taxon>Eukaryota</taxon>
        <taxon>Metazoa</taxon>
        <taxon>Ecdysozoa</taxon>
        <taxon>Arthropoda</taxon>
        <taxon>Chelicerata</taxon>
        <taxon>Arachnida</taxon>
        <taxon>Acari</taxon>
        <taxon>Parasitiformes</taxon>
        <taxon>Ixodida</taxon>
        <taxon>Ixodoidea</taxon>
        <taxon>Ixodidae</taxon>
        <taxon>Rhipicephalinae</taxon>
        <taxon>Rhipicephalus</taxon>
        <taxon>Rhipicephalus</taxon>
    </lineage>
</organism>
<dbReference type="AlphaFoldDB" id="A0A131YUN1"/>
<feature type="chain" id="PRO_5007286166" evidence="3">
    <location>
        <begin position="21"/>
        <end position="275"/>
    </location>
</feature>
<name>A0A131YUN1_RHIAP</name>
<keyword evidence="2" id="KW-0720">Serine protease</keyword>
<dbReference type="InterPro" id="IPR033116">
    <property type="entry name" value="TRYPSIN_SER"/>
</dbReference>
<evidence type="ECO:0000313" key="5">
    <source>
        <dbReference type="EMBL" id="JAP81856.1"/>
    </source>
</evidence>
<dbReference type="FunFam" id="2.40.10.10:FF:000068">
    <property type="entry name" value="transmembrane protease serine 2"/>
    <property type="match status" value="1"/>
</dbReference>
<dbReference type="CDD" id="cd00190">
    <property type="entry name" value="Tryp_SPc"/>
    <property type="match status" value="1"/>
</dbReference>
<dbReference type="SUPFAM" id="SSF50494">
    <property type="entry name" value="Trypsin-like serine proteases"/>
    <property type="match status" value="1"/>
</dbReference>
<dbReference type="PROSITE" id="PS00135">
    <property type="entry name" value="TRYPSIN_SER"/>
    <property type="match status" value="1"/>
</dbReference>
<sequence length="275" mass="30511">MAYLLVVVSLLLAEIQLFASQEAQLNEEGCGTAPEAVVNGMSARPHQFPWVVFLELHFPSLKTRCGGSIITKHHVLTAAHCTIQGDTEIAAIYVIHGHADISRGARVRVAKLLRHQKYDDKLIFNDIAILLVEKPFRYGVEVKPICFPTKPLNAYNKNAVIAGWGKLSEFGNTSDHLQFTIVKIQPNEVCEKLYTDSYRKDITYCAFHNDTGSCFGDSGSPLFMQADKGRHTQVGIVSHGYSCESPIVYAKVEGFIDWVANAIRSLKGYKDLAPQ</sequence>
<feature type="signal peptide" evidence="3">
    <location>
        <begin position="1"/>
        <end position="20"/>
    </location>
</feature>
<dbReference type="InterPro" id="IPR001254">
    <property type="entry name" value="Trypsin_dom"/>
</dbReference>
<evidence type="ECO:0000259" key="4">
    <source>
        <dbReference type="PROSITE" id="PS50240"/>
    </source>
</evidence>
<dbReference type="InterPro" id="IPR018114">
    <property type="entry name" value="TRYPSIN_HIS"/>
</dbReference>
<keyword evidence="1" id="KW-1015">Disulfide bond</keyword>